<evidence type="ECO:0000313" key="3">
    <source>
        <dbReference type="EMBL" id="BDZ51966.1"/>
    </source>
</evidence>
<keyword evidence="4" id="KW-1185">Reference proteome</keyword>
<organism evidence="3 4">
    <name type="scientific">Frondihabitans sucicola</name>
    <dbReference type="NCBI Taxonomy" id="1268041"/>
    <lineage>
        <taxon>Bacteria</taxon>
        <taxon>Bacillati</taxon>
        <taxon>Actinomycetota</taxon>
        <taxon>Actinomycetes</taxon>
        <taxon>Micrococcales</taxon>
        <taxon>Microbacteriaceae</taxon>
        <taxon>Frondihabitans</taxon>
    </lineage>
</organism>
<feature type="region of interest" description="Disordered" evidence="1">
    <location>
        <begin position="1"/>
        <end position="42"/>
    </location>
</feature>
<feature type="transmembrane region" description="Helical" evidence="2">
    <location>
        <begin position="340"/>
        <end position="361"/>
    </location>
</feature>
<reference evidence="4" key="1">
    <citation type="journal article" date="2019" name="Int. J. Syst. Evol. Microbiol.">
        <title>The Global Catalogue of Microorganisms (GCM) 10K type strain sequencing project: providing services to taxonomists for standard genome sequencing and annotation.</title>
        <authorList>
            <consortium name="The Broad Institute Genomics Platform"/>
            <consortium name="The Broad Institute Genome Sequencing Center for Infectious Disease"/>
            <person name="Wu L."/>
            <person name="Ma J."/>
        </authorList>
    </citation>
    <scope>NUCLEOTIDE SEQUENCE [LARGE SCALE GENOMIC DNA]</scope>
    <source>
        <strain evidence="4">NBRC 108728</strain>
    </source>
</reference>
<gene>
    <name evidence="3" type="ORF">GCM10025867_42070</name>
</gene>
<sequence length="383" mass="40612">MTTDTSPTRSLQQVALRPAPAPEQQDHAGSHRQLPATRPGPRTLLGTPAAVFRAFGLAVLVPLFLAVGMSMAYLGAFHQPTPHDLPVAVVGTSAQTQVFAQTLSDQDPGALSVRTVDTEARARTLIENRTLTAAYLPTATSATLLVSTAASETSANVAEKVFLPIAYSEKLPFTVVDVVPSGTHDSTGQGLFFLLVGLSVGSYATAAAVAAFAARLGIRWSIITSVVMSGVVAGIAMTVAGPIFHVIDGHVWGIWTVGWLYSLAIILIGVGLHPILRHWTTAALTLMFVMLNFTSSGGIFAVHLMPGFFAGLNTFWNGAAWLDAAQTIQYFPGHAFGLDILRLGLWAAVGLGLTLLTHLLSRRRVRLADERVSTREEEAVIAA</sequence>
<protein>
    <recommendedName>
        <fullName evidence="5">ABC transporter permease</fullName>
    </recommendedName>
</protein>
<dbReference type="RefSeq" id="WP_286344618.1">
    <property type="nucleotide sequence ID" value="NZ_AP027732.1"/>
</dbReference>
<feature type="transmembrane region" description="Helical" evidence="2">
    <location>
        <begin position="253"/>
        <end position="272"/>
    </location>
</feature>
<evidence type="ECO:0008006" key="5">
    <source>
        <dbReference type="Google" id="ProtNLM"/>
    </source>
</evidence>
<feature type="transmembrane region" description="Helical" evidence="2">
    <location>
        <begin position="284"/>
        <end position="305"/>
    </location>
</feature>
<accession>A0ABM8GU47</accession>
<evidence type="ECO:0000256" key="2">
    <source>
        <dbReference type="SAM" id="Phobius"/>
    </source>
</evidence>
<name>A0ABM8GU47_9MICO</name>
<feature type="transmembrane region" description="Helical" evidence="2">
    <location>
        <begin position="226"/>
        <end position="247"/>
    </location>
</feature>
<keyword evidence="2" id="KW-0812">Transmembrane</keyword>
<evidence type="ECO:0000313" key="4">
    <source>
        <dbReference type="Proteomes" id="UP001321486"/>
    </source>
</evidence>
<dbReference type="EMBL" id="AP027732">
    <property type="protein sequence ID" value="BDZ51966.1"/>
    <property type="molecule type" value="Genomic_DNA"/>
</dbReference>
<dbReference type="Proteomes" id="UP001321486">
    <property type="component" value="Chromosome"/>
</dbReference>
<keyword evidence="2" id="KW-0472">Membrane</keyword>
<proteinExistence type="predicted"/>
<evidence type="ECO:0000256" key="1">
    <source>
        <dbReference type="SAM" id="MobiDB-lite"/>
    </source>
</evidence>
<feature type="transmembrane region" description="Helical" evidence="2">
    <location>
        <begin position="51"/>
        <end position="76"/>
    </location>
</feature>
<keyword evidence="2" id="KW-1133">Transmembrane helix</keyword>
<feature type="transmembrane region" description="Helical" evidence="2">
    <location>
        <begin position="191"/>
        <end position="214"/>
    </location>
</feature>
<feature type="compositionally biased region" description="Polar residues" evidence="1">
    <location>
        <begin position="1"/>
        <end position="13"/>
    </location>
</feature>